<dbReference type="AlphaFoldDB" id="A0A9K3D7X9"/>
<dbReference type="Proteomes" id="UP000265618">
    <property type="component" value="Unassembled WGS sequence"/>
</dbReference>
<dbReference type="EMBL" id="BDIP01006430">
    <property type="protein sequence ID" value="GIQ90624.1"/>
    <property type="molecule type" value="Genomic_DNA"/>
</dbReference>
<sequence>RMNSQAVVPFAVSAALAVSFVLIMATDGVQCLQDIIQDGFEPFHPVCEVA</sequence>
<accession>A0A9K3D7X9</accession>
<comment type="caution">
    <text evidence="1">The sequence shown here is derived from an EMBL/GenBank/DDBJ whole genome shotgun (WGS) entry which is preliminary data.</text>
</comment>
<evidence type="ECO:0000313" key="2">
    <source>
        <dbReference type="Proteomes" id="UP000265618"/>
    </source>
</evidence>
<protein>
    <submittedName>
        <fullName evidence="1">Uncharacterized protein</fullName>
    </submittedName>
</protein>
<name>A0A9K3D7X9_9EUKA</name>
<gene>
    <name evidence="1" type="ORF">KIPB_013485</name>
</gene>
<feature type="non-terminal residue" evidence="1">
    <location>
        <position position="1"/>
    </location>
</feature>
<reference evidence="1 2" key="1">
    <citation type="journal article" date="2018" name="PLoS ONE">
        <title>The draft genome of Kipferlia bialata reveals reductive genome evolution in fornicate parasites.</title>
        <authorList>
            <person name="Tanifuji G."/>
            <person name="Takabayashi S."/>
            <person name="Kume K."/>
            <person name="Takagi M."/>
            <person name="Nakayama T."/>
            <person name="Kamikawa R."/>
            <person name="Inagaki Y."/>
            <person name="Hashimoto T."/>
        </authorList>
    </citation>
    <scope>NUCLEOTIDE SEQUENCE [LARGE SCALE GENOMIC DNA]</scope>
    <source>
        <strain evidence="1">NY0173</strain>
    </source>
</reference>
<proteinExistence type="predicted"/>
<keyword evidence="2" id="KW-1185">Reference proteome</keyword>
<evidence type="ECO:0000313" key="1">
    <source>
        <dbReference type="EMBL" id="GIQ90624.1"/>
    </source>
</evidence>
<organism evidence="1 2">
    <name type="scientific">Kipferlia bialata</name>
    <dbReference type="NCBI Taxonomy" id="797122"/>
    <lineage>
        <taxon>Eukaryota</taxon>
        <taxon>Metamonada</taxon>
        <taxon>Carpediemonas-like organisms</taxon>
        <taxon>Kipferlia</taxon>
    </lineage>
</organism>